<evidence type="ECO:0000313" key="3">
    <source>
        <dbReference type="Proteomes" id="UP000799753"/>
    </source>
</evidence>
<name>A0A6A6RHM6_9PLEO</name>
<feature type="compositionally biased region" description="Basic residues" evidence="1">
    <location>
        <begin position="85"/>
        <end position="100"/>
    </location>
</feature>
<dbReference type="Proteomes" id="UP000799753">
    <property type="component" value="Unassembled WGS sequence"/>
</dbReference>
<dbReference type="AlphaFoldDB" id="A0A6A6RHM6"/>
<feature type="compositionally biased region" description="Low complexity" evidence="1">
    <location>
        <begin position="67"/>
        <end position="78"/>
    </location>
</feature>
<dbReference type="OrthoDB" id="3799784at2759"/>
<gene>
    <name evidence="2" type="ORF">P280DRAFT_239330</name>
</gene>
<evidence type="ECO:0000313" key="2">
    <source>
        <dbReference type="EMBL" id="KAF2634483.1"/>
    </source>
</evidence>
<evidence type="ECO:0000256" key="1">
    <source>
        <dbReference type="SAM" id="MobiDB-lite"/>
    </source>
</evidence>
<dbReference type="EMBL" id="MU006823">
    <property type="protein sequence ID" value="KAF2634483.1"/>
    <property type="molecule type" value="Genomic_DNA"/>
</dbReference>
<feature type="region of interest" description="Disordered" evidence="1">
    <location>
        <begin position="24"/>
        <end position="120"/>
    </location>
</feature>
<accession>A0A6A6RHM6</accession>
<proteinExistence type="predicted"/>
<reference evidence="2" key="1">
    <citation type="journal article" date="2020" name="Stud. Mycol.">
        <title>101 Dothideomycetes genomes: a test case for predicting lifestyles and emergence of pathogens.</title>
        <authorList>
            <person name="Haridas S."/>
            <person name="Albert R."/>
            <person name="Binder M."/>
            <person name="Bloem J."/>
            <person name="Labutti K."/>
            <person name="Salamov A."/>
            <person name="Andreopoulos B."/>
            <person name="Baker S."/>
            <person name="Barry K."/>
            <person name="Bills G."/>
            <person name="Bluhm B."/>
            <person name="Cannon C."/>
            <person name="Castanera R."/>
            <person name="Culley D."/>
            <person name="Daum C."/>
            <person name="Ezra D."/>
            <person name="Gonzalez J."/>
            <person name="Henrissat B."/>
            <person name="Kuo A."/>
            <person name="Liang C."/>
            <person name="Lipzen A."/>
            <person name="Lutzoni F."/>
            <person name="Magnuson J."/>
            <person name="Mondo S."/>
            <person name="Nolan M."/>
            <person name="Ohm R."/>
            <person name="Pangilinan J."/>
            <person name="Park H.-J."/>
            <person name="Ramirez L."/>
            <person name="Alfaro M."/>
            <person name="Sun H."/>
            <person name="Tritt A."/>
            <person name="Yoshinaga Y."/>
            <person name="Zwiers L.-H."/>
            <person name="Turgeon B."/>
            <person name="Goodwin S."/>
            <person name="Spatafora J."/>
            <person name="Crous P."/>
            <person name="Grigoriev I."/>
        </authorList>
    </citation>
    <scope>NUCLEOTIDE SEQUENCE</scope>
    <source>
        <strain evidence="2">CBS 473.64</strain>
    </source>
</reference>
<sequence length="184" mass="19941">MGNSATLANLAKVSQSIPKIYEEILQSPSLPPTPTGPTTDLDASPPSSPYPKYSSTDEPLYTEINIPLPSLPKQKPSSVASTSRSRAHTLHSFRPWHRRSSSTDSACSKSSAGSSEAWPRIRKEVKSKDVARAMDLMKGRRRNGTIDALAVVPTVLVLSAELFTPEGEGKVKKRGEGQWEDAIV</sequence>
<keyword evidence="3" id="KW-1185">Reference proteome</keyword>
<organism evidence="2 3">
    <name type="scientific">Massarina eburnea CBS 473.64</name>
    <dbReference type="NCBI Taxonomy" id="1395130"/>
    <lineage>
        <taxon>Eukaryota</taxon>
        <taxon>Fungi</taxon>
        <taxon>Dikarya</taxon>
        <taxon>Ascomycota</taxon>
        <taxon>Pezizomycotina</taxon>
        <taxon>Dothideomycetes</taxon>
        <taxon>Pleosporomycetidae</taxon>
        <taxon>Pleosporales</taxon>
        <taxon>Massarineae</taxon>
        <taxon>Massarinaceae</taxon>
        <taxon>Massarina</taxon>
    </lineage>
</organism>
<feature type="compositionally biased region" description="Low complexity" evidence="1">
    <location>
        <begin position="102"/>
        <end position="117"/>
    </location>
</feature>
<protein>
    <submittedName>
        <fullName evidence="2">Uncharacterized protein</fullName>
    </submittedName>
</protein>